<dbReference type="HOGENOM" id="CLU_3237790_0_0_10"/>
<sequence length="43" mass="5244">MGVSCKHLSFLFYIRPIYICHNTFYLIKTNYTFTFSPENKYNQ</sequence>
<comment type="caution">
    <text evidence="1">The sequence shown here is derived from an EMBL/GenBank/DDBJ whole genome shotgun (WGS) entry which is preliminary data.</text>
</comment>
<dbReference type="AlphaFoldDB" id="F9DEK0"/>
<dbReference type="EMBL" id="AFPY01000001">
    <property type="protein sequence ID" value="EGQ23319.1"/>
    <property type="molecule type" value="Genomic_DNA"/>
</dbReference>
<proteinExistence type="predicted"/>
<gene>
    <name evidence="1" type="ORF">HMPREF9144_0090</name>
</gene>
<dbReference type="STRING" id="997353.HMPREF9144_0090"/>
<name>F9DEK0_9BACT</name>
<evidence type="ECO:0000313" key="2">
    <source>
        <dbReference type="Proteomes" id="UP000004123"/>
    </source>
</evidence>
<accession>F9DEK0</accession>
<organism evidence="1 2">
    <name type="scientific">Prevotella pallens ATCC 700821</name>
    <dbReference type="NCBI Taxonomy" id="997353"/>
    <lineage>
        <taxon>Bacteria</taxon>
        <taxon>Pseudomonadati</taxon>
        <taxon>Bacteroidota</taxon>
        <taxon>Bacteroidia</taxon>
        <taxon>Bacteroidales</taxon>
        <taxon>Prevotellaceae</taxon>
        <taxon>Prevotella</taxon>
    </lineage>
</organism>
<reference evidence="1 2" key="1">
    <citation type="submission" date="2011-04" db="EMBL/GenBank/DDBJ databases">
        <authorList>
            <person name="Muzny D."/>
            <person name="Qin X."/>
            <person name="Deng J."/>
            <person name="Jiang H."/>
            <person name="Liu Y."/>
            <person name="Qu J."/>
            <person name="Song X.-Z."/>
            <person name="Zhang L."/>
            <person name="Thornton R."/>
            <person name="Coyle M."/>
            <person name="Francisco L."/>
            <person name="Jackson L."/>
            <person name="Javaid M."/>
            <person name="Korchina V."/>
            <person name="Kovar C."/>
            <person name="Mata R."/>
            <person name="Mathew T."/>
            <person name="Ngo R."/>
            <person name="Nguyen L."/>
            <person name="Nguyen N."/>
            <person name="Okwuonu G."/>
            <person name="Ongeri F."/>
            <person name="Pham C."/>
            <person name="Simmons D."/>
            <person name="Wilczek-Boney K."/>
            <person name="Hale W."/>
            <person name="Jakkamsetti A."/>
            <person name="Pham P."/>
            <person name="Ruth R."/>
            <person name="San Lucas F."/>
            <person name="Warren J."/>
            <person name="Zhang J."/>
            <person name="Zhao Z."/>
            <person name="Zhou C."/>
            <person name="Zhu D."/>
            <person name="Lee S."/>
            <person name="Bess C."/>
            <person name="Blankenburg K."/>
            <person name="Forbes L."/>
            <person name="Fu Q."/>
            <person name="Gubbala S."/>
            <person name="Hirani K."/>
            <person name="Jayaseelan J.C."/>
            <person name="Lara F."/>
            <person name="Munidasa M."/>
            <person name="Palculict T."/>
            <person name="Patil S."/>
            <person name="Pu L.-L."/>
            <person name="Saada N."/>
            <person name="Tang L."/>
            <person name="Weissenberger G."/>
            <person name="Zhu Y."/>
            <person name="Hemphill L."/>
            <person name="Shang Y."/>
            <person name="Youmans B."/>
            <person name="Ayvaz T."/>
            <person name="Ross M."/>
            <person name="Santibanez J."/>
            <person name="Aqrawi P."/>
            <person name="Gross S."/>
            <person name="Joshi V."/>
            <person name="Fowler G."/>
            <person name="Nazareth L."/>
            <person name="Reid J."/>
            <person name="Worley K."/>
            <person name="Petrosino J."/>
            <person name="Highlander S."/>
            <person name="Gibbs R."/>
        </authorList>
    </citation>
    <scope>NUCLEOTIDE SEQUENCE [LARGE SCALE GENOMIC DNA]</scope>
    <source>
        <strain evidence="1 2">ATCC 700821</strain>
    </source>
</reference>
<dbReference type="Proteomes" id="UP000004123">
    <property type="component" value="Unassembled WGS sequence"/>
</dbReference>
<evidence type="ECO:0000313" key="1">
    <source>
        <dbReference type="EMBL" id="EGQ23319.1"/>
    </source>
</evidence>
<protein>
    <submittedName>
        <fullName evidence="1">Uncharacterized protein</fullName>
    </submittedName>
</protein>